<dbReference type="EMBL" id="CP012109">
    <property type="protein sequence ID" value="AKQ65090.1"/>
    <property type="molecule type" value="Genomic_DNA"/>
</dbReference>
<comment type="catalytic activity">
    <reaction evidence="3">
        <text>2 a mycocerosyl-[mycocerosic acid synthase] + a phthiodiolone = a dimycocerosyl phthiodiolone + 2 holo-[mycocerosic acid synthase].</text>
        <dbReference type="EC" id="2.3.1.282"/>
    </reaction>
</comment>
<gene>
    <name evidence="13" type="ORF">A176_002002</name>
</gene>
<evidence type="ECO:0000256" key="4">
    <source>
        <dbReference type="ARBA" id="ARBA00006558"/>
    </source>
</evidence>
<dbReference type="Gene3D" id="3.30.559.10">
    <property type="entry name" value="Chloramphenicol acetyltransferase-like domain"/>
    <property type="match status" value="1"/>
</dbReference>
<dbReference type="PANTHER" id="PTHR28037">
    <property type="entry name" value="ALCOHOL O-ACETYLTRANSFERASE 1-RELATED"/>
    <property type="match status" value="1"/>
</dbReference>
<evidence type="ECO:0000259" key="12">
    <source>
        <dbReference type="Pfam" id="PF16911"/>
    </source>
</evidence>
<dbReference type="KEGG" id="mym:A176_002002"/>
<evidence type="ECO:0000256" key="9">
    <source>
        <dbReference type="ARBA" id="ARBA00030465"/>
    </source>
</evidence>
<evidence type="ECO:0000256" key="6">
    <source>
        <dbReference type="ARBA" id="ARBA00013449"/>
    </source>
</evidence>
<keyword evidence="14" id="KW-1185">Reference proteome</keyword>
<evidence type="ECO:0000256" key="1">
    <source>
        <dbReference type="ARBA" id="ARBA00000026"/>
    </source>
</evidence>
<feature type="domain" description="Phthiocerol/phthiodiolone dimycocerosyl transferase C-terminal" evidence="12">
    <location>
        <begin position="222"/>
        <end position="404"/>
    </location>
</feature>
<evidence type="ECO:0000256" key="10">
    <source>
        <dbReference type="ARBA" id="ARBA00032317"/>
    </source>
</evidence>
<dbReference type="PATRIC" id="fig|1297742.4.peg.2025"/>
<dbReference type="InterPro" id="IPR023213">
    <property type="entry name" value="CAT-like_dom_sf"/>
</dbReference>
<evidence type="ECO:0000256" key="11">
    <source>
        <dbReference type="ARBA" id="ARBA00033407"/>
    </source>
</evidence>
<evidence type="ECO:0000256" key="7">
    <source>
        <dbReference type="ARBA" id="ARBA00022679"/>
    </source>
</evidence>
<dbReference type="RefSeq" id="WP_002640415.1">
    <property type="nucleotide sequence ID" value="NZ_CP012109.1"/>
</dbReference>
<keyword evidence="7" id="KW-0808">Transferase</keyword>
<dbReference type="EC" id="2.3.1.282" evidence="5"/>
<evidence type="ECO:0000256" key="3">
    <source>
        <dbReference type="ARBA" id="ARBA00001907"/>
    </source>
</evidence>
<dbReference type="SUPFAM" id="SSF52777">
    <property type="entry name" value="CoA-dependent acyltransferases"/>
    <property type="match status" value="2"/>
</dbReference>
<dbReference type="Gene3D" id="3.30.559.30">
    <property type="entry name" value="Nonribosomal peptide synthetase, condensation domain"/>
    <property type="match status" value="1"/>
</dbReference>
<keyword evidence="8" id="KW-0012">Acyltransferase</keyword>
<name>A0A0H4WUV7_9BACT</name>
<dbReference type="eggNOG" id="COG1020">
    <property type="taxonomic scope" value="Bacteria"/>
</dbReference>
<dbReference type="InterPro" id="IPR031641">
    <property type="entry name" value="PapA_C"/>
</dbReference>
<evidence type="ECO:0000256" key="8">
    <source>
        <dbReference type="ARBA" id="ARBA00023315"/>
    </source>
</evidence>
<dbReference type="GO" id="GO:0016746">
    <property type="term" value="F:acyltransferase activity"/>
    <property type="evidence" value="ECO:0007669"/>
    <property type="project" value="UniProtKB-KW"/>
</dbReference>
<reference evidence="13 14" key="1">
    <citation type="journal article" date="2016" name="PLoS ONE">
        <title>Complete Genome Sequence and Comparative Genomics of a Novel Myxobacterium Myxococcus hansupus.</title>
        <authorList>
            <person name="Sharma G."/>
            <person name="Narwani T."/>
            <person name="Subramanian S."/>
        </authorList>
    </citation>
    <scope>NUCLEOTIDE SEQUENCE [LARGE SCALE GENOMIC DNA]</scope>
    <source>
        <strain evidence="14">mixupus</strain>
    </source>
</reference>
<accession>A0A0H4WUV7</accession>
<dbReference type="STRING" id="1297742.A176_002002"/>
<evidence type="ECO:0000313" key="13">
    <source>
        <dbReference type="EMBL" id="AKQ65090.1"/>
    </source>
</evidence>
<comment type="catalytic activity">
    <reaction evidence="1">
        <text>2 a mycocerosyl-[mycocerosic acid synthase] + a phthiocerol = a dimycocerosyl phthiocerol + 2 holo-[mycocerosic acid synthase].</text>
        <dbReference type="EC" id="2.3.1.282"/>
    </reaction>
</comment>
<evidence type="ECO:0000313" key="14">
    <source>
        <dbReference type="Proteomes" id="UP000009026"/>
    </source>
</evidence>
<dbReference type="Pfam" id="PF16911">
    <property type="entry name" value="PapA_C"/>
    <property type="match status" value="1"/>
</dbReference>
<protein>
    <recommendedName>
        <fullName evidence="6">Phthiocerol/phthiodiolone dimycocerosyl transferase</fullName>
        <ecNumber evidence="5">2.3.1.282</ecNumber>
    </recommendedName>
    <alternativeName>
        <fullName evidence="11">Acyltransferase PapA5</fullName>
    </alternativeName>
    <alternativeName>
        <fullName evidence="9">Phthiocerol/phthiodiolone O-acyltransferase</fullName>
    </alternativeName>
    <alternativeName>
        <fullName evidence="10">Polyketide synthase-associated protein A5</fullName>
    </alternativeName>
</protein>
<dbReference type="PANTHER" id="PTHR28037:SF1">
    <property type="entry name" value="ALCOHOL O-ACETYLTRANSFERASE 1-RELATED"/>
    <property type="match status" value="1"/>
</dbReference>
<dbReference type="Proteomes" id="UP000009026">
    <property type="component" value="Chromosome"/>
</dbReference>
<evidence type="ECO:0000256" key="2">
    <source>
        <dbReference type="ARBA" id="ARBA00000625"/>
    </source>
</evidence>
<comment type="similarity">
    <text evidence="4">Belongs to the acyltransferase PapA5 family.</text>
</comment>
<comment type="catalytic activity">
    <reaction evidence="2">
        <text>2 a mycocerosyl-[mycocerosic acid synthase] + a phenolphthiocerol = a dimycocerosyl phenolphthiocerol + 2 holo-[mycocerosic acid synthase].</text>
        <dbReference type="EC" id="2.3.1.282"/>
    </reaction>
</comment>
<organism evidence="13 14">
    <name type="scientific">Pseudomyxococcus hansupus</name>
    <dbReference type="NCBI Taxonomy" id="1297742"/>
    <lineage>
        <taxon>Bacteria</taxon>
        <taxon>Pseudomonadati</taxon>
        <taxon>Myxococcota</taxon>
        <taxon>Myxococcia</taxon>
        <taxon>Myxococcales</taxon>
        <taxon>Cystobacterineae</taxon>
        <taxon>Myxococcaceae</taxon>
        <taxon>Pseudomyxococcus</taxon>
    </lineage>
</organism>
<sequence>MRVARPLSPNEAEFEFYNSHLSGALQMQLCLRVEGPLDFGILERALRLLQQEHTLLQARIAGPEGAPHYEVDPDLRIPAQQIPREQAEQWRAVMSDALNASLDTSRGLLRVSYIPAGQGAAWHDVVIKSHHGIMDAAVMMRVYGRLLELCGALAEGREPALSPARPVSPPTTELLPLSGWALRAKVARFMAHMGWTMLTRRPQPMPLKDFVPVSEQQSSFLDIQLPSELLSSLVARARQERTTVTGALAAAMLLTIRKELGGVGRMNLGWLSPMSYRNALPADFADPSNLAFAFGTGMFVNAVEARDGGFWELARATKANFEAARESELHYTTPHLAKLRMSFFRKEQAPPMSLSFSNMGTFQVPASLGPLSLQEIQFTPSIRGYGPLWVVHAYTFRDALNIHLGFTEPLLRPEAARQWLDSVVALLK</sequence>
<dbReference type="InterPro" id="IPR052058">
    <property type="entry name" value="Alcohol_O-acetyltransferase"/>
</dbReference>
<evidence type="ECO:0000256" key="5">
    <source>
        <dbReference type="ARBA" id="ARBA00012866"/>
    </source>
</evidence>
<dbReference type="AlphaFoldDB" id="A0A0H4WUV7"/>
<proteinExistence type="inferred from homology"/>